<evidence type="ECO:0000259" key="4">
    <source>
        <dbReference type="Pfam" id="PF01478"/>
    </source>
</evidence>
<organism evidence="5 6">
    <name type="scientific">Actinomyces ruminis</name>
    <dbReference type="NCBI Taxonomy" id="1937003"/>
    <lineage>
        <taxon>Bacteria</taxon>
        <taxon>Bacillati</taxon>
        <taxon>Actinomycetota</taxon>
        <taxon>Actinomycetes</taxon>
        <taxon>Actinomycetales</taxon>
        <taxon>Actinomycetaceae</taxon>
        <taxon>Actinomyces</taxon>
    </lineage>
</organism>
<name>A0ABX4MC85_9ACTO</name>
<sequence>MAVASVAVAAGPASGFARGYVDRLEQAAKEDAGRNDNDADSTGGSRADKSAGEAHDAQGGAVVDRTAQVADAEAEATGAGGATAAATAVRVRSRGLLGALPQGVLAGILCAATLAWGLNRGEPVETIIALPVVALLGVAGSVDAVCHRLPDRLLGTAALWLVVAIVGRSLVRLATIEPAQVALWPASRALLCALGVGAVVFVMWLIPASGMGLGDVKLCALLGLWLGYTAVEFAVTGVVVGFFLAGLVAIGLLITRRAGRKDMLAFGPYLAVGGWLAWLLAVA</sequence>
<dbReference type="PANTHER" id="PTHR30487">
    <property type="entry name" value="TYPE 4 PREPILIN-LIKE PROTEINS LEADER PEPTIDE-PROCESSING ENZYME"/>
    <property type="match status" value="1"/>
</dbReference>
<evidence type="ECO:0000313" key="5">
    <source>
        <dbReference type="EMBL" id="PHP53033.1"/>
    </source>
</evidence>
<feature type="region of interest" description="Disordered" evidence="2">
    <location>
        <begin position="27"/>
        <end position="60"/>
    </location>
</feature>
<evidence type="ECO:0000256" key="2">
    <source>
        <dbReference type="SAM" id="MobiDB-lite"/>
    </source>
</evidence>
<accession>A0ABX4MC85</accession>
<evidence type="ECO:0000313" key="6">
    <source>
        <dbReference type="Proteomes" id="UP000194577"/>
    </source>
</evidence>
<feature type="domain" description="Prepilin type IV endopeptidase peptidase" evidence="4">
    <location>
        <begin position="133"/>
        <end position="250"/>
    </location>
</feature>
<protein>
    <submittedName>
        <fullName evidence="5">Prepilin peptidase</fullName>
    </submittedName>
</protein>
<proteinExistence type="inferred from homology"/>
<dbReference type="EMBL" id="MTPX02000035">
    <property type="protein sequence ID" value="PHP53033.1"/>
    <property type="molecule type" value="Genomic_DNA"/>
</dbReference>
<feature type="compositionally biased region" description="Basic and acidic residues" evidence="2">
    <location>
        <begin position="27"/>
        <end position="37"/>
    </location>
</feature>
<keyword evidence="3" id="KW-0472">Membrane</keyword>
<feature type="transmembrane region" description="Helical" evidence="3">
    <location>
        <begin position="153"/>
        <end position="171"/>
    </location>
</feature>
<dbReference type="InterPro" id="IPR050882">
    <property type="entry name" value="Prepilin_peptidase/N-MTase"/>
</dbReference>
<reference evidence="5 6" key="1">
    <citation type="submission" date="2017-10" db="EMBL/GenBank/DDBJ databases">
        <title>Draft genome sequence of cellulolytic Actinomyces sp CtC72 isolated from cattle rumen fluid.</title>
        <authorList>
            <person name="Joshi A.J."/>
            <person name="Vasudevan G."/>
            <person name="Lanjekar V.B."/>
            <person name="Hivarkar S."/>
            <person name="Engineer A."/>
            <person name="Pore S.D."/>
            <person name="Dhakephalkar P.K."/>
            <person name="Dagar S."/>
        </authorList>
    </citation>
    <scope>NUCLEOTIDE SEQUENCE [LARGE SCALE GENOMIC DNA]</scope>
    <source>
        <strain evidence="6">CtC72</strain>
    </source>
</reference>
<feature type="transmembrane region" description="Helical" evidence="3">
    <location>
        <begin position="96"/>
        <end position="116"/>
    </location>
</feature>
<dbReference type="Proteomes" id="UP000194577">
    <property type="component" value="Unassembled WGS sequence"/>
</dbReference>
<feature type="transmembrane region" description="Helical" evidence="3">
    <location>
        <begin position="183"/>
        <end position="205"/>
    </location>
</feature>
<feature type="compositionally biased region" description="Basic and acidic residues" evidence="2">
    <location>
        <begin position="46"/>
        <end position="56"/>
    </location>
</feature>
<evidence type="ECO:0000256" key="1">
    <source>
        <dbReference type="ARBA" id="ARBA00005801"/>
    </source>
</evidence>
<keyword evidence="3" id="KW-0812">Transmembrane</keyword>
<comment type="caution">
    <text evidence="5">The sequence shown here is derived from an EMBL/GenBank/DDBJ whole genome shotgun (WGS) entry which is preliminary data.</text>
</comment>
<feature type="transmembrane region" description="Helical" evidence="3">
    <location>
        <begin position="263"/>
        <end position="281"/>
    </location>
</feature>
<dbReference type="Gene3D" id="1.20.120.1220">
    <property type="match status" value="1"/>
</dbReference>
<dbReference type="InterPro" id="IPR000045">
    <property type="entry name" value="Prepilin_IV_endopep_pep"/>
</dbReference>
<dbReference type="PANTHER" id="PTHR30487:SF0">
    <property type="entry name" value="PREPILIN LEADER PEPTIDASE_N-METHYLTRANSFERASE-RELATED"/>
    <property type="match status" value="1"/>
</dbReference>
<feature type="transmembrane region" description="Helical" evidence="3">
    <location>
        <begin position="234"/>
        <end position="254"/>
    </location>
</feature>
<keyword evidence="3" id="KW-1133">Transmembrane helix</keyword>
<gene>
    <name evidence="5" type="ORF">BW737_005535</name>
</gene>
<comment type="similarity">
    <text evidence="1">Belongs to the peptidase A24 family.</text>
</comment>
<evidence type="ECO:0000256" key="3">
    <source>
        <dbReference type="SAM" id="Phobius"/>
    </source>
</evidence>
<dbReference type="Pfam" id="PF01478">
    <property type="entry name" value="Peptidase_A24"/>
    <property type="match status" value="1"/>
</dbReference>
<keyword evidence="6" id="KW-1185">Reference proteome</keyword>